<protein>
    <recommendedName>
        <fullName evidence="1">DUF2268 domain-containing protein</fullName>
    </recommendedName>
</protein>
<keyword evidence="3" id="KW-1185">Reference proteome</keyword>
<dbReference type="Pfam" id="PF10026">
    <property type="entry name" value="DUF2268"/>
    <property type="match status" value="2"/>
</dbReference>
<accession>A0A6I4VWC2</accession>
<dbReference type="Proteomes" id="UP000430692">
    <property type="component" value="Unassembled WGS sequence"/>
</dbReference>
<feature type="domain" description="DUF2268" evidence="1">
    <location>
        <begin position="269"/>
        <end position="345"/>
    </location>
</feature>
<dbReference type="InterPro" id="IPR018728">
    <property type="entry name" value="DUF2268"/>
</dbReference>
<proteinExistence type="predicted"/>
<evidence type="ECO:0000313" key="2">
    <source>
        <dbReference type="EMBL" id="MXQ55223.1"/>
    </source>
</evidence>
<evidence type="ECO:0000313" key="3">
    <source>
        <dbReference type="Proteomes" id="UP000430692"/>
    </source>
</evidence>
<dbReference type="AlphaFoldDB" id="A0A6I4VWC2"/>
<gene>
    <name evidence="2" type="ORF">GSM42_16180</name>
</gene>
<reference evidence="2 3" key="1">
    <citation type="submission" date="2019-12" db="EMBL/GenBank/DDBJ databases">
        <title>Whole-genome analyses of novel actinobacteria.</title>
        <authorList>
            <person name="Sahin N."/>
            <person name="Saygin H."/>
        </authorList>
    </citation>
    <scope>NUCLEOTIDE SEQUENCE [LARGE SCALE GENOMIC DNA]</scope>
    <source>
        <strain evidence="2 3">KC615</strain>
    </source>
</reference>
<name>A0A6I4VWC2_9BACL</name>
<comment type="caution">
    <text evidence="2">The sequence shown here is derived from an EMBL/GenBank/DDBJ whole genome shotgun (WGS) entry which is preliminary data.</text>
</comment>
<organism evidence="2 3">
    <name type="scientific">Shimazuella alba</name>
    <dbReference type="NCBI Taxonomy" id="2690964"/>
    <lineage>
        <taxon>Bacteria</taxon>
        <taxon>Bacillati</taxon>
        <taxon>Bacillota</taxon>
        <taxon>Bacilli</taxon>
        <taxon>Bacillales</taxon>
        <taxon>Thermoactinomycetaceae</taxon>
        <taxon>Shimazuella</taxon>
    </lineage>
</organism>
<evidence type="ECO:0000259" key="1">
    <source>
        <dbReference type="Pfam" id="PF10026"/>
    </source>
</evidence>
<sequence length="356" mass="40401">MKMMIYNTLPVLERYFTESIKPKELLLQYLEWAQSEKGSISLLKEMKEIDGYQDFDILSIVRSDGIDILEGQQQYGLFNPTRNKEATKWCFNESERLQLTKQIGNMLENMSKVFPSSLLPEKLVVVILPADCANGQLMMLGSGLSCYGRTPGYLYLRIWPTIGNMERLGMVIARSFIHGIRRRIRKSETAITLGEAIIMEGLAASFVQDMFPDVEHPELAAFIPPNDWGEALSRIARYYGKKRYDDIMFNIYGTLIRAGDMCLPEVVPLSNEEIDFVKELVISRVNRSEANLVAAHLYGDLLVSAQGYPTYGIPHLAGFGVGFQIVRRYLKSRGIELASAISHTWQNIMGCENEEE</sequence>
<dbReference type="EMBL" id="WUUL01000012">
    <property type="protein sequence ID" value="MXQ55223.1"/>
    <property type="molecule type" value="Genomic_DNA"/>
</dbReference>
<feature type="domain" description="DUF2268" evidence="1">
    <location>
        <begin position="105"/>
        <end position="213"/>
    </location>
</feature>